<evidence type="ECO:0000313" key="1">
    <source>
        <dbReference type="EMBL" id="GAD43939.1"/>
    </source>
</evidence>
<gene>
    <name evidence="1" type="ORF">ANG5_0467</name>
</gene>
<protein>
    <recommendedName>
        <fullName evidence="3">Phage protein</fullName>
    </recommendedName>
</protein>
<evidence type="ECO:0000313" key="2">
    <source>
        <dbReference type="Proteomes" id="UP000016985"/>
    </source>
</evidence>
<proteinExistence type="predicted"/>
<accession>U2ZF32</accession>
<dbReference type="AlphaFoldDB" id="U2ZF32"/>
<dbReference type="EMBL" id="BASX01000003">
    <property type="protein sequence ID" value="GAD43939.1"/>
    <property type="molecule type" value="Genomic_DNA"/>
</dbReference>
<name>U2ZF32_STRCV</name>
<dbReference type="RefSeq" id="WP_022525556.1">
    <property type="nucleotide sequence ID" value="NZ_BASX01000003.1"/>
</dbReference>
<sequence>MSRKEFEKIKQITSEINNEIKKLNGRKMNITAYIVDNKLELILSKQFEKEKYE</sequence>
<dbReference type="Proteomes" id="UP000016985">
    <property type="component" value="Unassembled WGS sequence"/>
</dbReference>
<comment type="caution">
    <text evidence="1">The sequence shown here is derived from an EMBL/GenBank/DDBJ whole genome shotgun (WGS) entry which is preliminary data.</text>
</comment>
<organism evidence="1 2">
    <name type="scientific">Streptococcus constellatus subsp. pharyngis SK1060 = CCUG 46377</name>
    <dbReference type="NCBI Taxonomy" id="1035184"/>
    <lineage>
        <taxon>Bacteria</taxon>
        <taxon>Bacillati</taxon>
        <taxon>Bacillota</taxon>
        <taxon>Bacilli</taxon>
        <taxon>Lactobacillales</taxon>
        <taxon>Streptococcaceae</taxon>
        <taxon>Streptococcus</taxon>
        <taxon>Streptococcus anginosus group</taxon>
    </lineage>
</organism>
<keyword evidence="2" id="KW-1185">Reference proteome</keyword>
<evidence type="ECO:0008006" key="3">
    <source>
        <dbReference type="Google" id="ProtNLM"/>
    </source>
</evidence>
<reference evidence="1 2" key="1">
    <citation type="submission" date="2013-09" db="EMBL/GenBank/DDBJ databases">
        <title>Genome Sequences of seven clinical isolates and type strains of anginosus group streptococci.</title>
        <authorList>
            <person name="Maruyama F."/>
            <person name="Sakurai A."/>
            <person name="Ogura Y."/>
            <person name="Homma H."/>
            <person name="Takahashi N."/>
            <person name="Ohtsubo Y."/>
            <person name="Hoshino T."/>
            <person name="Okahashi N."/>
            <person name="Nakagawa I."/>
            <person name="Kimura S."/>
            <person name="Fujiwara T."/>
            <person name="Hayashi T."/>
            <person name="Shintani S."/>
        </authorList>
    </citation>
    <scope>NUCLEOTIDE SEQUENCE [LARGE SCALE GENOMIC DNA]</scope>
    <source>
        <strain evidence="2">CCUG46377</strain>
    </source>
</reference>